<dbReference type="PANTHER" id="PTHR12460">
    <property type="entry name" value="CYCLIN-DEPENDENT KINASE INHIBITOR-RELATED PROTEIN"/>
    <property type="match status" value="1"/>
</dbReference>
<evidence type="ECO:0000313" key="4">
    <source>
        <dbReference type="EMBL" id="DAZ92389.1"/>
    </source>
</evidence>
<name>A0AAV2YH56_9STRA</name>
<feature type="compositionally biased region" description="Basic and acidic residues" evidence="2">
    <location>
        <begin position="489"/>
        <end position="500"/>
    </location>
</feature>
<dbReference type="Gene3D" id="1.25.40.90">
    <property type="match status" value="1"/>
</dbReference>
<evidence type="ECO:0000256" key="2">
    <source>
        <dbReference type="SAM" id="MobiDB-lite"/>
    </source>
</evidence>
<feature type="compositionally biased region" description="Polar residues" evidence="2">
    <location>
        <begin position="409"/>
        <end position="420"/>
    </location>
</feature>
<feature type="coiled-coil region" evidence="1">
    <location>
        <begin position="290"/>
        <end position="317"/>
    </location>
</feature>
<keyword evidence="1" id="KW-0175">Coiled coil</keyword>
<accession>A0AAV2YH56</accession>
<dbReference type="InterPro" id="IPR008942">
    <property type="entry name" value="ENTH_VHS"/>
</dbReference>
<dbReference type="AlphaFoldDB" id="A0AAV2YH56"/>
<dbReference type="Pfam" id="PF04818">
    <property type="entry name" value="CID"/>
    <property type="match status" value="1"/>
</dbReference>
<protein>
    <recommendedName>
        <fullName evidence="3">CID domain-containing protein</fullName>
    </recommendedName>
</protein>
<dbReference type="InterPro" id="IPR006569">
    <property type="entry name" value="CID_dom"/>
</dbReference>
<reference evidence="4" key="2">
    <citation type="journal article" date="2023" name="Microbiol Resour">
        <title>Decontamination and Annotation of the Draft Genome Sequence of the Oomycete Lagenidium giganteum ARSEF 373.</title>
        <authorList>
            <person name="Morgan W.R."/>
            <person name="Tartar A."/>
        </authorList>
    </citation>
    <scope>NUCLEOTIDE SEQUENCE</scope>
    <source>
        <strain evidence="4">ARSEF 373</strain>
    </source>
</reference>
<dbReference type="Proteomes" id="UP001146120">
    <property type="component" value="Unassembled WGS sequence"/>
</dbReference>
<gene>
    <name evidence="4" type="ORF">N0F65_003772</name>
</gene>
<evidence type="ECO:0000256" key="1">
    <source>
        <dbReference type="SAM" id="Coils"/>
    </source>
</evidence>
<feature type="compositionally biased region" description="Basic and acidic residues" evidence="2">
    <location>
        <begin position="508"/>
        <end position="526"/>
    </location>
</feature>
<reference evidence="4" key="1">
    <citation type="submission" date="2022-11" db="EMBL/GenBank/DDBJ databases">
        <authorList>
            <person name="Morgan W.R."/>
            <person name="Tartar A."/>
        </authorList>
    </citation>
    <scope>NUCLEOTIDE SEQUENCE</scope>
    <source>
        <strain evidence="4">ARSEF 373</strain>
    </source>
</reference>
<dbReference type="GO" id="GO:0031124">
    <property type="term" value="P:mRNA 3'-end processing"/>
    <property type="evidence" value="ECO:0007669"/>
    <property type="project" value="TreeGrafter"/>
</dbReference>
<organism evidence="4 5">
    <name type="scientific">Lagenidium giganteum</name>
    <dbReference type="NCBI Taxonomy" id="4803"/>
    <lineage>
        <taxon>Eukaryota</taxon>
        <taxon>Sar</taxon>
        <taxon>Stramenopiles</taxon>
        <taxon>Oomycota</taxon>
        <taxon>Peronosporomycetes</taxon>
        <taxon>Pythiales</taxon>
        <taxon>Pythiaceae</taxon>
    </lineage>
</organism>
<comment type="caution">
    <text evidence="4">The sequence shown here is derived from an EMBL/GenBank/DDBJ whole genome shotgun (WGS) entry which is preliminary data.</text>
</comment>
<proteinExistence type="predicted"/>
<feature type="region of interest" description="Disordered" evidence="2">
    <location>
        <begin position="239"/>
        <end position="267"/>
    </location>
</feature>
<dbReference type="SMART" id="SM00582">
    <property type="entry name" value="RPR"/>
    <property type="match status" value="1"/>
</dbReference>
<dbReference type="SUPFAM" id="SSF48464">
    <property type="entry name" value="ENTH/VHS domain"/>
    <property type="match status" value="1"/>
</dbReference>
<dbReference type="PANTHER" id="PTHR12460:SF0">
    <property type="entry name" value="CID DOMAIN-CONTAINING PROTEIN-RELATED"/>
    <property type="match status" value="1"/>
</dbReference>
<evidence type="ECO:0000313" key="5">
    <source>
        <dbReference type="Proteomes" id="UP001146120"/>
    </source>
</evidence>
<feature type="compositionally biased region" description="Basic and acidic residues" evidence="2">
    <location>
        <begin position="387"/>
        <end position="407"/>
    </location>
</feature>
<feature type="compositionally biased region" description="Low complexity" evidence="2">
    <location>
        <begin position="465"/>
        <end position="485"/>
    </location>
</feature>
<dbReference type="PROSITE" id="PS51391">
    <property type="entry name" value="CID"/>
    <property type="match status" value="1"/>
</dbReference>
<sequence length="526" mass="60796">MGLGTGMSERGGVEYRDDKFEKLLRHAKIAQQSIQMVSHWMLERRAFMAEVVTTWSRLMRECGPNHQIVFLYIANDAMQVGARKYGKNIAQAFEGSLVETVEFVMRQCEEKVKRCLMKVVGIWKERRILTPQLLEMIENVCAGRPAVDKSTLSAENVDEEKEELKAQDAFLDSLLTEESIERALEGMPEVTESLETTLATQRIQDLVAATISADLLSDRMFQLQSNLSNFHRAVEAFEEGQTDEPNLAADGKESADPEQDQGAPSGGNICWSMMEQQVYELDIEKSRDHVQQYRDYIEEQTIKREELLEQLRTLSVADLFGDHPIYRADMAKKDKECEALEQAYRVCSQAVFLEKKQRAEKEALMQAQQPVYSAVEDTYNTNSYDQGHNHQYENSRNHGRPQLERRHSSTGFYQQNNNAMSPRYSGGNKRPKLHHSHSMDSQSHSRWHPPPQHQQQAPVHDAYDNFHNFHNNDHGNGYNNGGYRSPRGRGYDDRDRDRGYQHRGNRYGNDRYDNDHYGHDRRGDRW</sequence>
<feature type="region of interest" description="Disordered" evidence="2">
    <location>
        <begin position="380"/>
        <end position="526"/>
    </location>
</feature>
<dbReference type="EMBL" id="DAKRPA010000437">
    <property type="protein sequence ID" value="DAZ92389.1"/>
    <property type="molecule type" value="Genomic_DNA"/>
</dbReference>
<keyword evidence="5" id="KW-1185">Reference proteome</keyword>
<dbReference type="CDD" id="cd16981">
    <property type="entry name" value="CID_RPRD_like"/>
    <property type="match status" value="1"/>
</dbReference>
<feature type="domain" description="CID" evidence="3">
    <location>
        <begin position="12"/>
        <end position="145"/>
    </location>
</feature>
<dbReference type="GO" id="GO:0000993">
    <property type="term" value="F:RNA polymerase II complex binding"/>
    <property type="evidence" value="ECO:0007669"/>
    <property type="project" value="TreeGrafter"/>
</dbReference>
<evidence type="ECO:0000259" key="3">
    <source>
        <dbReference type="PROSITE" id="PS51391"/>
    </source>
</evidence>